<keyword evidence="6" id="KW-1015">Disulfide bond</keyword>
<dbReference type="GO" id="GO:0003993">
    <property type="term" value="F:acid phosphatase activity"/>
    <property type="evidence" value="ECO:0007669"/>
    <property type="project" value="UniProtKB-EC"/>
</dbReference>
<evidence type="ECO:0000256" key="3">
    <source>
        <dbReference type="ARBA" id="ARBA00012646"/>
    </source>
</evidence>
<keyword evidence="11" id="KW-1185">Reference proteome</keyword>
<dbReference type="PROSITE" id="PS00778">
    <property type="entry name" value="HIS_ACID_PHOSPHAT_2"/>
    <property type="match status" value="1"/>
</dbReference>
<dbReference type="Pfam" id="PF00328">
    <property type="entry name" value="His_Phos_2"/>
    <property type="match status" value="1"/>
</dbReference>
<evidence type="ECO:0000313" key="11">
    <source>
        <dbReference type="Proteomes" id="UP000735302"/>
    </source>
</evidence>
<evidence type="ECO:0000256" key="5">
    <source>
        <dbReference type="ARBA" id="ARBA00022801"/>
    </source>
</evidence>
<dbReference type="PROSITE" id="PS00616">
    <property type="entry name" value="HIS_ACID_PHOSPHAT_1"/>
    <property type="match status" value="1"/>
</dbReference>
<accession>A0AAV4C346</accession>
<evidence type="ECO:0000313" key="10">
    <source>
        <dbReference type="EMBL" id="GFO25792.1"/>
    </source>
</evidence>
<feature type="signal peptide" evidence="9">
    <location>
        <begin position="1"/>
        <end position="20"/>
    </location>
</feature>
<comment type="caution">
    <text evidence="10">The sequence shown here is derived from an EMBL/GenBank/DDBJ whole genome shotgun (WGS) entry which is preliminary data.</text>
</comment>
<keyword evidence="7" id="KW-0325">Glycoprotein</keyword>
<organism evidence="10 11">
    <name type="scientific">Plakobranchus ocellatus</name>
    <dbReference type="NCBI Taxonomy" id="259542"/>
    <lineage>
        <taxon>Eukaryota</taxon>
        <taxon>Metazoa</taxon>
        <taxon>Spiralia</taxon>
        <taxon>Lophotrochozoa</taxon>
        <taxon>Mollusca</taxon>
        <taxon>Gastropoda</taxon>
        <taxon>Heterobranchia</taxon>
        <taxon>Euthyneura</taxon>
        <taxon>Panpulmonata</taxon>
        <taxon>Sacoglossa</taxon>
        <taxon>Placobranchoidea</taxon>
        <taxon>Plakobranchidae</taxon>
        <taxon>Plakobranchus</taxon>
    </lineage>
</organism>
<reference evidence="10 11" key="1">
    <citation type="journal article" date="2021" name="Elife">
        <title>Chloroplast acquisition without the gene transfer in kleptoplastic sea slugs, Plakobranchus ocellatus.</title>
        <authorList>
            <person name="Maeda T."/>
            <person name="Takahashi S."/>
            <person name="Yoshida T."/>
            <person name="Shimamura S."/>
            <person name="Takaki Y."/>
            <person name="Nagai Y."/>
            <person name="Toyoda A."/>
            <person name="Suzuki Y."/>
            <person name="Arimoto A."/>
            <person name="Ishii H."/>
            <person name="Satoh N."/>
            <person name="Nishiyama T."/>
            <person name="Hasebe M."/>
            <person name="Maruyama T."/>
            <person name="Minagawa J."/>
            <person name="Obokata J."/>
            <person name="Shigenobu S."/>
        </authorList>
    </citation>
    <scope>NUCLEOTIDE SEQUENCE [LARGE SCALE GENOMIC DNA]</scope>
</reference>
<dbReference type="InterPro" id="IPR000560">
    <property type="entry name" value="His_Pase_clade-2"/>
</dbReference>
<name>A0AAV4C346_9GAST</name>
<dbReference type="AlphaFoldDB" id="A0AAV4C346"/>
<dbReference type="PANTHER" id="PTHR11567:SF211">
    <property type="entry name" value="PROSTATIC ACID PHOSPHATASE"/>
    <property type="match status" value="1"/>
</dbReference>
<protein>
    <recommendedName>
        <fullName evidence="3">acid phosphatase</fullName>
        <ecNumber evidence="3">3.1.3.2</ecNumber>
    </recommendedName>
</protein>
<proteinExistence type="inferred from homology"/>
<evidence type="ECO:0000256" key="9">
    <source>
        <dbReference type="SAM" id="SignalP"/>
    </source>
</evidence>
<evidence type="ECO:0000256" key="2">
    <source>
        <dbReference type="ARBA" id="ARBA00005375"/>
    </source>
</evidence>
<dbReference type="CDD" id="cd07061">
    <property type="entry name" value="HP_HAP_like"/>
    <property type="match status" value="1"/>
</dbReference>
<dbReference type="InterPro" id="IPR050645">
    <property type="entry name" value="Histidine_acid_phosphatase"/>
</dbReference>
<dbReference type="EC" id="3.1.3.2" evidence="3"/>
<keyword evidence="5" id="KW-0378">Hydrolase</keyword>
<dbReference type="EMBL" id="BLXT01005777">
    <property type="protein sequence ID" value="GFO25792.1"/>
    <property type="molecule type" value="Genomic_DNA"/>
</dbReference>
<dbReference type="PANTHER" id="PTHR11567">
    <property type="entry name" value="ACID PHOSPHATASE-RELATED"/>
    <property type="match status" value="1"/>
</dbReference>
<evidence type="ECO:0000256" key="8">
    <source>
        <dbReference type="SAM" id="Phobius"/>
    </source>
</evidence>
<evidence type="ECO:0000256" key="4">
    <source>
        <dbReference type="ARBA" id="ARBA00022729"/>
    </source>
</evidence>
<dbReference type="InterPro" id="IPR029033">
    <property type="entry name" value="His_PPase_superfam"/>
</dbReference>
<keyword evidence="8" id="KW-1133">Transmembrane helix</keyword>
<comment type="similarity">
    <text evidence="2">Belongs to the histidine acid phosphatase family.</text>
</comment>
<feature type="transmembrane region" description="Helical" evidence="8">
    <location>
        <begin position="381"/>
        <end position="403"/>
    </location>
</feature>
<comment type="catalytic activity">
    <reaction evidence="1">
        <text>a phosphate monoester + H2O = an alcohol + phosphate</text>
        <dbReference type="Rhea" id="RHEA:15017"/>
        <dbReference type="ChEBI" id="CHEBI:15377"/>
        <dbReference type="ChEBI" id="CHEBI:30879"/>
        <dbReference type="ChEBI" id="CHEBI:43474"/>
        <dbReference type="ChEBI" id="CHEBI:67140"/>
        <dbReference type="EC" id="3.1.3.2"/>
    </reaction>
</comment>
<keyword evidence="8" id="KW-0472">Membrane</keyword>
<evidence type="ECO:0000256" key="7">
    <source>
        <dbReference type="ARBA" id="ARBA00023180"/>
    </source>
</evidence>
<sequence>MQGILGSFIFSNFILGNILASPPSSLRLVSLLYRHGDRSPVKIYPKDIHQEYNTWPDGLGWLTNLGKQQQYELGEFLKDRYDGFLNTSYYNHEEIRVESSAENRCLMSAYSNLAGLYPPLAAQLWNPDLKWQPIPVQSKPLETDNKLGLKQPCPRYDQLFAELLNSTAVREEQESYEEFFKMVEKNTGIKRESLKDFWSVADTLTCEKAHNLTWNDWVYAPDVWETILELQTIAFDLLFNTSAMVRLKGGPLLKEIIANMEAASETLNPLPKVYMYSAHDTTVAALLRAMLIFNTPPPEYRALVIVELHEIDSKHVVKILYRNDSTTEPYEFIPKGCSDPCTLQEFIKVTAERVPGNWQEECKVKVKPSNSGSDSLSPASWLALGVAVGLCITLVAVVTVLVVRLRCRRDSNVAYSRI</sequence>
<keyword evidence="4 9" id="KW-0732">Signal</keyword>
<dbReference type="Gene3D" id="3.40.50.1240">
    <property type="entry name" value="Phosphoglycerate mutase-like"/>
    <property type="match status" value="1"/>
</dbReference>
<dbReference type="InterPro" id="IPR033379">
    <property type="entry name" value="Acid_Pase_AS"/>
</dbReference>
<dbReference type="Proteomes" id="UP000735302">
    <property type="component" value="Unassembled WGS sequence"/>
</dbReference>
<evidence type="ECO:0000256" key="6">
    <source>
        <dbReference type="ARBA" id="ARBA00023157"/>
    </source>
</evidence>
<gene>
    <name evidence="10" type="ORF">PoB_005229700</name>
</gene>
<dbReference type="SUPFAM" id="SSF53254">
    <property type="entry name" value="Phosphoglycerate mutase-like"/>
    <property type="match status" value="1"/>
</dbReference>
<evidence type="ECO:0000256" key="1">
    <source>
        <dbReference type="ARBA" id="ARBA00000032"/>
    </source>
</evidence>
<feature type="chain" id="PRO_5043461468" description="acid phosphatase" evidence="9">
    <location>
        <begin position="21"/>
        <end position="418"/>
    </location>
</feature>
<keyword evidence="8" id="KW-0812">Transmembrane</keyword>